<evidence type="ECO:0000313" key="2">
    <source>
        <dbReference type="EMBL" id="MCE2056057.1"/>
    </source>
</evidence>
<keyword evidence="3" id="KW-1185">Reference proteome</keyword>
<gene>
    <name evidence="2" type="ORF">HAX54_043975</name>
</gene>
<dbReference type="PANTHER" id="PTHR37707:SF1">
    <property type="entry name" value="MATERNAL EFFECT EMBRYO ARREST 9"/>
    <property type="match status" value="1"/>
</dbReference>
<dbReference type="Proteomes" id="UP000823775">
    <property type="component" value="Unassembled WGS sequence"/>
</dbReference>
<reference evidence="2 3" key="1">
    <citation type="journal article" date="2021" name="BMC Genomics">
        <title>Datura genome reveals duplications of psychoactive alkaloid biosynthetic genes and high mutation rate following tissue culture.</title>
        <authorList>
            <person name="Rajewski A."/>
            <person name="Carter-House D."/>
            <person name="Stajich J."/>
            <person name="Litt A."/>
        </authorList>
    </citation>
    <scope>NUCLEOTIDE SEQUENCE [LARGE SCALE GENOMIC DNA]</scope>
    <source>
        <strain evidence="2">AR-01</strain>
    </source>
</reference>
<dbReference type="PANTHER" id="PTHR37707">
    <property type="entry name" value="MATERNAL EFFECT EMBRYO ARREST 9"/>
    <property type="match status" value="1"/>
</dbReference>
<protein>
    <submittedName>
        <fullName evidence="2">Uncharacterized protein</fullName>
    </submittedName>
</protein>
<evidence type="ECO:0000313" key="3">
    <source>
        <dbReference type="Proteomes" id="UP000823775"/>
    </source>
</evidence>
<accession>A0ABS8W5B2</accession>
<feature type="coiled-coil region" evidence="1">
    <location>
        <begin position="5"/>
        <end position="32"/>
    </location>
</feature>
<evidence type="ECO:0000256" key="1">
    <source>
        <dbReference type="SAM" id="Coils"/>
    </source>
</evidence>
<name>A0ABS8W5B2_DATST</name>
<organism evidence="2 3">
    <name type="scientific">Datura stramonium</name>
    <name type="common">Jimsonweed</name>
    <name type="synonym">Common thornapple</name>
    <dbReference type="NCBI Taxonomy" id="4076"/>
    <lineage>
        <taxon>Eukaryota</taxon>
        <taxon>Viridiplantae</taxon>
        <taxon>Streptophyta</taxon>
        <taxon>Embryophyta</taxon>
        <taxon>Tracheophyta</taxon>
        <taxon>Spermatophyta</taxon>
        <taxon>Magnoliopsida</taxon>
        <taxon>eudicotyledons</taxon>
        <taxon>Gunneridae</taxon>
        <taxon>Pentapetalae</taxon>
        <taxon>asterids</taxon>
        <taxon>lamiids</taxon>
        <taxon>Solanales</taxon>
        <taxon>Solanaceae</taxon>
        <taxon>Solanoideae</taxon>
        <taxon>Datureae</taxon>
        <taxon>Datura</taxon>
    </lineage>
</organism>
<comment type="caution">
    <text evidence="2">The sequence shown here is derived from an EMBL/GenBank/DDBJ whole genome shotgun (WGS) entry which is preliminary data.</text>
</comment>
<keyword evidence="1" id="KW-0175">Coiled coil</keyword>
<sequence>MKEAEDHLNTAMEDAMDEFRRFEEEMNQMAKSEYDSLVGVAERARNMGKTMEKLATIAAKKYIEVAVNSAGASMKSAIKAISSHSNKKKPDL</sequence>
<dbReference type="EMBL" id="JACEIK010006656">
    <property type="protein sequence ID" value="MCE2056057.1"/>
    <property type="molecule type" value="Genomic_DNA"/>
</dbReference>
<proteinExistence type="predicted"/>